<dbReference type="EMBL" id="BLYI01000013">
    <property type="protein sequence ID" value="GFO84293.1"/>
    <property type="molecule type" value="Genomic_DNA"/>
</dbReference>
<sequence>MAVYFNEISMHSIKGRPSYHDITDEIKKKIEESSITNGCIVITSAHTTCSLYFDECMHDRNFWGDEYLQVDINEAMEKIAPTMKTENQYHSPGPEHIKFGLSLGTKEYPSEKWTMLNTDAHIRSSIFGSPSLTFIVKDKKIQMGSLGKVYFVDWDQLRERDRTIQVMIMGEQVVL</sequence>
<evidence type="ECO:0000313" key="2">
    <source>
        <dbReference type="Proteomes" id="UP000613208"/>
    </source>
</evidence>
<dbReference type="InterPro" id="IPR035917">
    <property type="entry name" value="YjbQ-like_sf"/>
</dbReference>
<dbReference type="RefSeq" id="WP_201310039.1">
    <property type="nucleotide sequence ID" value="NZ_BLYI01000013.1"/>
</dbReference>
<name>A0A916VCQ2_9FIRM</name>
<dbReference type="SUPFAM" id="SSF111038">
    <property type="entry name" value="YjbQ-like"/>
    <property type="match status" value="1"/>
</dbReference>
<dbReference type="Proteomes" id="UP000613208">
    <property type="component" value="Unassembled WGS sequence"/>
</dbReference>
<gene>
    <name evidence="1" type="ORF">ANBU17_06400</name>
</gene>
<comment type="caution">
    <text evidence="1">The sequence shown here is derived from an EMBL/GenBank/DDBJ whole genome shotgun (WGS) entry which is preliminary data.</text>
</comment>
<proteinExistence type="predicted"/>
<protein>
    <submittedName>
        <fullName evidence="1">Secondary thiamine-phosphate synthase enzyme</fullName>
    </submittedName>
</protein>
<dbReference type="AlphaFoldDB" id="A0A916VCQ2"/>
<organism evidence="1 2">
    <name type="scientific">Anaerostipes butyraticus</name>
    <dbReference type="NCBI Taxonomy" id="645466"/>
    <lineage>
        <taxon>Bacteria</taxon>
        <taxon>Bacillati</taxon>
        <taxon>Bacillota</taxon>
        <taxon>Clostridia</taxon>
        <taxon>Lachnospirales</taxon>
        <taxon>Lachnospiraceae</taxon>
        <taxon>Anaerostipes</taxon>
    </lineage>
</organism>
<dbReference type="Pfam" id="PF01894">
    <property type="entry name" value="YjbQ"/>
    <property type="match status" value="1"/>
</dbReference>
<reference evidence="1" key="1">
    <citation type="submission" date="2020-06" db="EMBL/GenBank/DDBJ databases">
        <title>Characterization of fructooligosaccharide metabolism and fructooligosaccharide-degrading enzymes in human commensal butyrate producers.</title>
        <authorList>
            <person name="Tanno H."/>
            <person name="Fujii T."/>
            <person name="Hirano K."/>
            <person name="Maeno S."/>
            <person name="Tonozuka T."/>
            <person name="Sakamoto M."/>
            <person name="Ohkuma M."/>
            <person name="Tochio T."/>
            <person name="Endo A."/>
        </authorList>
    </citation>
    <scope>NUCLEOTIDE SEQUENCE</scope>
    <source>
        <strain evidence="1">JCM 17466</strain>
    </source>
</reference>
<dbReference type="InterPro" id="IPR001602">
    <property type="entry name" value="UPF0047_YjbQ-like"/>
</dbReference>
<accession>A0A916VCQ2</accession>
<keyword evidence="2" id="KW-1185">Reference proteome</keyword>
<evidence type="ECO:0000313" key="1">
    <source>
        <dbReference type="EMBL" id="GFO84293.1"/>
    </source>
</evidence>
<dbReference type="Gene3D" id="2.60.120.460">
    <property type="entry name" value="YjbQ-like"/>
    <property type="match status" value="1"/>
</dbReference>